<dbReference type="SUPFAM" id="SSF52540">
    <property type="entry name" value="P-loop containing nucleoside triphosphate hydrolases"/>
    <property type="match status" value="1"/>
</dbReference>
<proteinExistence type="predicted"/>
<dbReference type="InterPro" id="IPR027417">
    <property type="entry name" value="P-loop_NTPase"/>
</dbReference>
<evidence type="ECO:0000256" key="1">
    <source>
        <dbReference type="SAM" id="MobiDB-lite"/>
    </source>
</evidence>
<dbReference type="Pfam" id="PF05707">
    <property type="entry name" value="Zot"/>
    <property type="match status" value="1"/>
</dbReference>
<accession>A0ABS4TE98</accession>
<keyword evidence="2" id="KW-0472">Membrane</keyword>
<dbReference type="EMBL" id="JAGINW010000001">
    <property type="protein sequence ID" value="MBP2322400.1"/>
    <property type="molecule type" value="Genomic_DNA"/>
</dbReference>
<dbReference type="Gene3D" id="3.40.50.300">
    <property type="entry name" value="P-loop containing nucleotide triphosphate hydrolases"/>
    <property type="match status" value="1"/>
</dbReference>
<keyword evidence="5" id="KW-1185">Reference proteome</keyword>
<dbReference type="Proteomes" id="UP001519332">
    <property type="component" value="Unassembled WGS sequence"/>
</dbReference>
<reference evidence="4 5" key="1">
    <citation type="submission" date="2021-03" db="EMBL/GenBank/DDBJ databases">
        <title>Sequencing the genomes of 1000 actinobacteria strains.</title>
        <authorList>
            <person name="Klenk H.-P."/>
        </authorList>
    </citation>
    <scope>NUCLEOTIDE SEQUENCE [LARGE SCALE GENOMIC DNA]</scope>
    <source>
        <strain evidence="4 5">DSM 46670</strain>
    </source>
</reference>
<feature type="transmembrane region" description="Helical" evidence="2">
    <location>
        <begin position="159"/>
        <end position="181"/>
    </location>
</feature>
<feature type="domain" description="Zona occludens toxin N-terminal" evidence="3">
    <location>
        <begin position="496"/>
        <end position="547"/>
    </location>
</feature>
<sequence>MTSTDPRADTPGTVLPFPTAKPPADSATGAGQPGTQVAPSVIVDAELVDEQEYQRLRRERSLTGDLVVIAAATWDRSGRTWRFVRRHWAILCKGMDAERHRRKAERHQTDLKAARAMARETGELERVEALNRQIIESRRSRVETLLTWVELVWTVTRKVAIVVIVLTGVALVLGIANGFGGWFGEWGATEVLRTLGAIMNWLAAIVASVVEYAWLIGTGVVSVWLRRRWKDGKRLGEYVLPAHLRRDGGRQAQAELTENLLVKALGTIGNSYLNAAIKDGWPNRDTDHAWVRPPMPAAKGWGAQLRLPMGAAVDAIQKAKTTLAHNLSCIPAELFLEPSEDDPTVLDLFRLDRGVLREPCPDYPLLEEGTTDFWTGFPVGVSPRGAEVTGVTFERNYVVSGAMGSGKSTLILALLTGAVLDPLVDIDVFVFAENADYDVLKPCLNTFVMGDTAENVQACLDHIAGLHAELSERGRLLQDHDITSVTREAAAKEPRLRPRIVVIDECQSFFRQDSPDMRRQVVNMMVRFFSAARKYGITCVFATPVPSDQSLPRDLVAVTSNRACYAIADKTRNNIVLGDKAHENGISALGLKPKTKDKLNDVGTFIGINFMDNPGTVRTYYIRRAQQEAIVARALESRGGAVAEQAAPVERDALADILTVANQTTPREGEQHPRASAIAEGLAARWTRYQKWRIAHVVDLLAGHGYKVPTTDRIYPVDPGKVAETLARRDAEQTEHDE</sequence>
<gene>
    <name evidence="4" type="ORF">JOF56_002785</name>
</gene>
<evidence type="ECO:0000313" key="5">
    <source>
        <dbReference type="Proteomes" id="UP001519332"/>
    </source>
</evidence>
<organism evidence="4 5">
    <name type="scientific">Kibdelosporangium banguiense</name>
    <dbReference type="NCBI Taxonomy" id="1365924"/>
    <lineage>
        <taxon>Bacteria</taxon>
        <taxon>Bacillati</taxon>
        <taxon>Actinomycetota</taxon>
        <taxon>Actinomycetes</taxon>
        <taxon>Pseudonocardiales</taxon>
        <taxon>Pseudonocardiaceae</taxon>
        <taxon>Kibdelosporangium</taxon>
    </lineage>
</organism>
<feature type="transmembrane region" description="Helical" evidence="2">
    <location>
        <begin position="201"/>
        <end position="225"/>
    </location>
</feature>
<keyword evidence="2" id="KW-0812">Transmembrane</keyword>
<keyword evidence="2" id="KW-1133">Transmembrane helix</keyword>
<evidence type="ECO:0000256" key="2">
    <source>
        <dbReference type="SAM" id="Phobius"/>
    </source>
</evidence>
<comment type="caution">
    <text evidence="4">The sequence shown here is derived from an EMBL/GenBank/DDBJ whole genome shotgun (WGS) entry which is preliminary data.</text>
</comment>
<dbReference type="InterPro" id="IPR008900">
    <property type="entry name" value="Zot_N"/>
</dbReference>
<feature type="region of interest" description="Disordered" evidence="1">
    <location>
        <begin position="1"/>
        <end position="36"/>
    </location>
</feature>
<protein>
    <submittedName>
        <fullName evidence="4">S-DNA-T family DNA segregation ATPase FtsK/SpoIIIE</fullName>
    </submittedName>
</protein>
<name>A0ABS4TE98_9PSEU</name>
<evidence type="ECO:0000313" key="4">
    <source>
        <dbReference type="EMBL" id="MBP2322400.1"/>
    </source>
</evidence>
<dbReference type="RefSeq" id="WP_209637828.1">
    <property type="nucleotide sequence ID" value="NZ_JAGINW010000001.1"/>
</dbReference>
<evidence type="ECO:0000259" key="3">
    <source>
        <dbReference type="Pfam" id="PF05707"/>
    </source>
</evidence>